<comment type="subunit">
    <text evidence="3">Dimerizes in the presence of ATP but not ADP; ATP-binding is required for double-stranded (ds)DNA-binding. Interacts with DnaA.</text>
</comment>
<comment type="caution">
    <text evidence="6">The sequence shown here is derived from an EMBL/GenBank/DDBJ whole genome shotgun (WGS) entry which is preliminary data.</text>
</comment>
<dbReference type="InterPro" id="IPR025669">
    <property type="entry name" value="AAA_dom"/>
</dbReference>
<name>A0A8H9R1Z1_CLOPF</name>
<proteinExistence type="inferred from homology"/>
<comment type="catalytic activity">
    <reaction evidence="2">
        <text>ATP + H2O = ADP + phosphate + H(+)</text>
        <dbReference type="Rhea" id="RHEA:13065"/>
        <dbReference type="ChEBI" id="CHEBI:15377"/>
        <dbReference type="ChEBI" id="CHEBI:15378"/>
        <dbReference type="ChEBI" id="CHEBI:30616"/>
        <dbReference type="ChEBI" id="CHEBI:43474"/>
        <dbReference type="ChEBI" id="CHEBI:456216"/>
    </reaction>
</comment>
<dbReference type="Proteomes" id="UP000859547">
    <property type="component" value="Unassembled WGS sequence"/>
</dbReference>
<reference evidence="6" key="2">
    <citation type="submission" date="2020-07" db="EMBL/GenBank/DDBJ databases">
        <authorList>
            <consortium name="NCBI Pathogen Detection Project"/>
        </authorList>
    </citation>
    <scope>NUCLEOTIDE SEQUENCE</scope>
    <source>
        <strain evidence="6">C8</strain>
    </source>
</reference>
<dbReference type="AlphaFoldDB" id="A0A8H9R1Z1"/>
<reference evidence="6" key="1">
    <citation type="journal article" date="2018" name="Genome Biol.">
        <title>SKESA: strategic k-mer extension for scrupulous assemblies.</title>
        <authorList>
            <person name="Souvorov A."/>
            <person name="Agarwala R."/>
            <person name="Lipman D.J."/>
        </authorList>
    </citation>
    <scope>NUCLEOTIDE SEQUENCE</scope>
    <source>
        <strain evidence="6">C8</strain>
    </source>
</reference>
<dbReference type="PANTHER" id="PTHR13696:SF99">
    <property type="entry name" value="COBYRINIC ACID AC-DIAMIDE SYNTHASE"/>
    <property type="match status" value="1"/>
</dbReference>
<evidence type="ECO:0000256" key="2">
    <source>
        <dbReference type="ARBA" id="ARBA00049360"/>
    </source>
</evidence>
<dbReference type="Gene3D" id="3.40.50.300">
    <property type="entry name" value="P-loop containing nucleotide triphosphate hydrolases"/>
    <property type="match status" value="1"/>
</dbReference>
<evidence type="ECO:0000313" key="6">
    <source>
        <dbReference type="EMBL" id="HAT4309324.1"/>
    </source>
</evidence>
<evidence type="ECO:0000256" key="3">
    <source>
        <dbReference type="ARBA" id="ARBA00062323"/>
    </source>
</evidence>
<evidence type="ECO:0000256" key="4">
    <source>
        <dbReference type="ARBA" id="ARBA00071824"/>
    </source>
</evidence>
<dbReference type="EMBL" id="DACTCB010000030">
    <property type="protein sequence ID" value="HAT4309324.1"/>
    <property type="molecule type" value="Genomic_DNA"/>
</dbReference>
<feature type="domain" description="AAA" evidence="5">
    <location>
        <begin position="2"/>
        <end position="179"/>
    </location>
</feature>
<evidence type="ECO:0000256" key="1">
    <source>
        <dbReference type="ARBA" id="ARBA00006976"/>
    </source>
</evidence>
<dbReference type="PANTHER" id="PTHR13696">
    <property type="entry name" value="P-LOOP CONTAINING NUCLEOSIDE TRIPHOSPHATE HYDROLASE"/>
    <property type="match status" value="1"/>
</dbReference>
<dbReference type="CDD" id="cd02042">
    <property type="entry name" value="ParAB_family"/>
    <property type="match status" value="1"/>
</dbReference>
<dbReference type="SUPFAM" id="SSF52540">
    <property type="entry name" value="P-loop containing nucleoside triphosphate hydrolases"/>
    <property type="match status" value="1"/>
</dbReference>
<dbReference type="Pfam" id="PF13614">
    <property type="entry name" value="AAA_31"/>
    <property type="match status" value="1"/>
</dbReference>
<dbReference type="FunFam" id="3.40.50.300:FF:000285">
    <property type="entry name" value="Sporulation initiation inhibitor Soj"/>
    <property type="match status" value="1"/>
</dbReference>
<evidence type="ECO:0000259" key="5">
    <source>
        <dbReference type="Pfam" id="PF13614"/>
    </source>
</evidence>
<comment type="similarity">
    <text evidence="1">Belongs to the ParA family.</text>
</comment>
<dbReference type="InterPro" id="IPR050678">
    <property type="entry name" value="DNA_Partitioning_ATPase"/>
</dbReference>
<accession>A0A8H9R1Z1</accession>
<gene>
    <name evidence="6" type="ORF">I9080_003178</name>
</gene>
<sequence>MMKNLSIFNIKGGVAKTTSTANFGACLSQNGKKVLLVDLDPQSNLTKLFKAYSMEDLSIADVLLNKNLDLHNVIKKTDFENIDILPANVNLAFAERKILLDVSRSQQNRLSKALESIKDEYDYCLIDCPPALNMITVNALCASDDVLVPIKIDKFALDGLEYLLDSIEEIKDEFNPSLNFKGCFITMDSATTVNKVIKQELKNILGDKVFNTTIKQNVKVIESTFEECPVVFSSKKARASLNYIELSNEIF</sequence>
<protein>
    <recommendedName>
        <fullName evidence="4">Sporulation initiation inhibitor protein Soj</fullName>
    </recommendedName>
</protein>
<dbReference type="InterPro" id="IPR027417">
    <property type="entry name" value="P-loop_NTPase"/>
</dbReference>
<organism evidence="6">
    <name type="scientific">Clostridium perfringens</name>
    <dbReference type="NCBI Taxonomy" id="1502"/>
    <lineage>
        <taxon>Bacteria</taxon>
        <taxon>Bacillati</taxon>
        <taxon>Bacillota</taxon>
        <taxon>Clostridia</taxon>
        <taxon>Eubacteriales</taxon>
        <taxon>Clostridiaceae</taxon>
        <taxon>Clostridium</taxon>
    </lineage>
</organism>